<keyword evidence="1" id="KW-1133">Transmembrane helix</keyword>
<keyword evidence="1" id="KW-0812">Transmembrane</keyword>
<gene>
    <name evidence="2" type="ORF">DPCES_2927</name>
</gene>
<sequence length="244" mass="26923">MFGRALKAEGMKLRHSPVWLAFILLPILPALIGTFNYVQNIGILQDEWYSLWTQHTLFSCYFFLPAIIGVYCSYLYRLEHLNHNWNSVMTMPIPVSYFFLAKLCIASAMVILTQVWTGVLYLLSGKLAGLSSPVPGQFPEWLLTGAAGAIVICAVQLCFSLMIRSFAVPVGLALMGGIAGLGMLAKGYGGFFPYSLLSLGMRANQPGGPMQCALEHFLLSCALYVLACVLWAALWMKRRDVHTG</sequence>
<reference evidence="2" key="1">
    <citation type="submission" date="2014-07" db="EMBL/GenBank/DDBJ databases">
        <authorList>
            <person name="Hornung V.Bastian."/>
        </authorList>
    </citation>
    <scope>NUCLEOTIDE SEQUENCE</scope>
    <source>
        <strain evidence="2">PCE-S</strain>
    </source>
</reference>
<dbReference type="RefSeq" id="WP_005811847.1">
    <property type="nucleotide sequence ID" value="NZ_CABKQQ010000034.1"/>
</dbReference>
<proteinExistence type="predicted"/>
<protein>
    <submittedName>
        <fullName evidence="2">ABC transport system permease protein</fullName>
    </submittedName>
</protein>
<feature type="transmembrane region" description="Helical" evidence="1">
    <location>
        <begin position="58"/>
        <end position="76"/>
    </location>
</feature>
<dbReference type="Pfam" id="PF12730">
    <property type="entry name" value="ABC2_membrane_4"/>
    <property type="match status" value="1"/>
</dbReference>
<dbReference type="CDD" id="cd21809">
    <property type="entry name" value="ABC-2_lan_permease-like"/>
    <property type="match status" value="1"/>
</dbReference>
<name>A0A098B1Q1_DESHA</name>
<accession>A0A098B1Q1</accession>
<feature type="transmembrane region" description="Helical" evidence="1">
    <location>
        <begin position="217"/>
        <end position="236"/>
    </location>
</feature>
<feature type="transmembrane region" description="Helical" evidence="1">
    <location>
        <begin position="20"/>
        <end position="38"/>
    </location>
</feature>
<evidence type="ECO:0000256" key="1">
    <source>
        <dbReference type="SAM" id="Phobius"/>
    </source>
</evidence>
<dbReference type="PATRIC" id="fig|49338.4.peg.3146"/>
<feature type="transmembrane region" description="Helical" evidence="1">
    <location>
        <begin position="170"/>
        <end position="197"/>
    </location>
</feature>
<feature type="transmembrane region" description="Helical" evidence="1">
    <location>
        <begin position="97"/>
        <end position="121"/>
    </location>
</feature>
<organism evidence="2">
    <name type="scientific">Desulfitobacterium hafniense</name>
    <name type="common">Desulfitobacterium frappieri</name>
    <dbReference type="NCBI Taxonomy" id="49338"/>
    <lineage>
        <taxon>Bacteria</taxon>
        <taxon>Bacillati</taxon>
        <taxon>Bacillota</taxon>
        <taxon>Clostridia</taxon>
        <taxon>Eubacteriales</taxon>
        <taxon>Desulfitobacteriaceae</taxon>
        <taxon>Desulfitobacterium</taxon>
    </lineage>
</organism>
<evidence type="ECO:0000313" key="2">
    <source>
        <dbReference type="EMBL" id="CDX02814.1"/>
    </source>
</evidence>
<dbReference type="AlphaFoldDB" id="A0A098B1Q1"/>
<feature type="transmembrane region" description="Helical" evidence="1">
    <location>
        <begin position="141"/>
        <end position="163"/>
    </location>
</feature>
<dbReference type="EMBL" id="LK996017">
    <property type="protein sequence ID" value="CDX02814.1"/>
    <property type="molecule type" value="Genomic_DNA"/>
</dbReference>
<keyword evidence="1" id="KW-0472">Membrane</keyword>